<reference evidence="2 3" key="1">
    <citation type="submission" date="2020-09" db="EMBL/GenBank/DDBJ databases">
        <title>De no assembly of potato wild relative species, Solanum commersonii.</title>
        <authorList>
            <person name="Cho K."/>
        </authorList>
    </citation>
    <scope>NUCLEOTIDE SEQUENCE [LARGE SCALE GENOMIC DNA]</scope>
    <source>
        <strain evidence="2">LZ3.2</strain>
        <tissue evidence="2">Leaf</tissue>
    </source>
</reference>
<evidence type="ECO:0000313" key="3">
    <source>
        <dbReference type="Proteomes" id="UP000824120"/>
    </source>
</evidence>
<feature type="compositionally biased region" description="Polar residues" evidence="1">
    <location>
        <begin position="41"/>
        <end position="51"/>
    </location>
</feature>
<protein>
    <submittedName>
        <fullName evidence="2">Uncharacterized protein</fullName>
    </submittedName>
</protein>
<dbReference type="AlphaFoldDB" id="A0A9J6AXN9"/>
<feature type="compositionally biased region" description="Basic and acidic residues" evidence="1">
    <location>
        <begin position="23"/>
        <end position="32"/>
    </location>
</feature>
<evidence type="ECO:0000256" key="1">
    <source>
        <dbReference type="SAM" id="MobiDB-lite"/>
    </source>
</evidence>
<sequence>MDMPKKTGPWKKNENNLSPSSESRQKRVRDVEFPPPRKNSSELLQIPATNKQRQRKRNGLFKHLSEGPL</sequence>
<proteinExistence type="predicted"/>
<dbReference type="Proteomes" id="UP000824120">
    <property type="component" value="Chromosome 1"/>
</dbReference>
<evidence type="ECO:0000313" key="2">
    <source>
        <dbReference type="EMBL" id="KAG5628979.1"/>
    </source>
</evidence>
<comment type="caution">
    <text evidence="2">The sequence shown here is derived from an EMBL/GenBank/DDBJ whole genome shotgun (WGS) entry which is preliminary data.</text>
</comment>
<organism evidence="2 3">
    <name type="scientific">Solanum commersonii</name>
    <name type="common">Commerson's wild potato</name>
    <name type="synonym">Commerson's nightshade</name>
    <dbReference type="NCBI Taxonomy" id="4109"/>
    <lineage>
        <taxon>Eukaryota</taxon>
        <taxon>Viridiplantae</taxon>
        <taxon>Streptophyta</taxon>
        <taxon>Embryophyta</taxon>
        <taxon>Tracheophyta</taxon>
        <taxon>Spermatophyta</taxon>
        <taxon>Magnoliopsida</taxon>
        <taxon>eudicotyledons</taxon>
        <taxon>Gunneridae</taxon>
        <taxon>Pentapetalae</taxon>
        <taxon>asterids</taxon>
        <taxon>lamiids</taxon>
        <taxon>Solanales</taxon>
        <taxon>Solanaceae</taxon>
        <taxon>Solanoideae</taxon>
        <taxon>Solaneae</taxon>
        <taxon>Solanum</taxon>
    </lineage>
</organism>
<accession>A0A9J6AXN9</accession>
<dbReference type="EMBL" id="JACXVP010000001">
    <property type="protein sequence ID" value="KAG5628979.1"/>
    <property type="molecule type" value="Genomic_DNA"/>
</dbReference>
<keyword evidence="3" id="KW-1185">Reference proteome</keyword>
<name>A0A9J6AXN9_SOLCO</name>
<feature type="region of interest" description="Disordered" evidence="1">
    <location>
        <begin position="1"/>
        <end position="69"/>
    </location>
</feature>
<gene>
    <name evidence="2" type="ORF">H5410_000696</name>
</gene>